<dbReference type="EC" id="3.6.4.13" evidence="2"/>
<feature type="coiled-coil region" evidence="13">
    <location>
        <begin position="553"/>
        <end position="593"/>
    </location>
</feature>
<dbReference type="InterPro" id="IPR001650">
    <property type="entry name" value="Helicase_C-like"/>
</dbReference>
<evidence type="ECO:0000259" key="17">
    <source>
        <dbReference type="PROSITE" id="PS51195"/>
    </source>
</evidence>
<dbReference type="PROSITE" id="PS51195">
    <property type="entry name" value="Q_MOTIF"/>
    <property type="match status" value="1"/>
</dbReference>
<feature type="region of interest" description="Disordered" evidence="14">
    <location>
        <begin position="116"/>
        <end position="150"/>
    </location>
</feature>
<comment type="subcellular location">
    <subcellularLocation>
        <location evidence="1">Nucleus</location>
        <location evidence="1">Nucleolus</location>
    </subcellularLocation>
</comment>
<dbReference type="GO" id="GO:0005524">
    <property type="term" value="F:ATP binding"/>
    <property type="evidence" value="ECO:0007669"/>
    <property type="project" value="UniProtKB-KW"/>
</dbReference>
<organism evidence="18 19">
    <name type="scientific">Pocillopora damicornis</name>
    <name type="common">Cauliflower coral</name>
    <name type="synonym">Millepora damicornis</name>
    <dbReference type="NCBI Taxonomy" id="46731"/>
    <lineage>
        <taxon>Eukaryota</taxon>
        <taxon>Metazoa</taxon>
        <taxon>Cnidaria</taxon>
        <taxon>Anthozoa</taxon>
        <taxon>Hexacorallia</taxon>
        <taxon>Scleractinia</taxon>
        <taxon>Astrocoeniina</taxon>
        <taxon>Pocilloporidae</taxon>
        <taxon>Pocillopora</taxon>
    </lineage>
</organism>
<dbReference type="CDD" id="cd18787">
    <property type="entry name" value="SF2_C_DEAD"/>
    <property type="match status" value="1"/>
</dbReference>
<feature type="domain" description="DEAD-box RNA helicase Q" evidence="17">
    <location>
        <begin position="175"/>
        <end position="203"/>
    </location>
</feature>
<dbReference type="InterPro" id="IPR050079">
    <property type="entry name" value="DEAD_box_RNA_helicase"/>
</dbReference>
<feature type="short sequence motif" description="Q motif" evidence="11">
    <location>
        <begin position="175"/>
        <end position="203"/>
    </location>
</feature>
<keyword evidence="3" id="KW-0690">Ribosome biogenesis</keyword>
<feature type="domain" description="Helicase ATP-binding" evidence="15">
    <location>
        <begin position="206"/>
        <end position="380"/>
    </location>
</feature>
<feature type="compositionally biased region" description="Basic and acidic residues" evidence="14">
    <location>
        <begin position="613"/>
        <end position="623"/>
    </location>
</feature>
<evidence type="ECO:0000256" key="11">
    <source>
        <dbReference type="PROSITE-ProRule" id="PRU00552"/>
    </source>
</evidence>
<feature type="non-terminal residue" evidence="18">
    <location>
        <position position="757"/>
    </location>
</feature>
<reference evidence="18 19" key="1">
    <citation type="journal article" date="2018" name="Sci. Rep.">
        <title>Comparative analysis of the Pocillopora damicornis genome highlights role of immune system in coral evolution.</title>
        <authorList>
            <person name="Cunning R."/>
            <person name="Bay R.A."/>
            <person name="Gillette P."/>
            <person name="Baker A.C."/>
            <person name="Traylor-Knowles N."/>
        </authorList>
    </citation>
    <scope>NUCLEOTIDE SEQUENCE [LARGE SCALE GENOMIC DNA]</scope>
    <source>
        <strain evidence="18">RSMAS</strain>
        <tissue evidence="18">Whole animal</tissue>
    </source>
</reference>
<protein>
    <recommendedName>
        <fullName evidence="2">RNA helicase</fullName>
        <ecNumber evidence="2">3.6.4.13</ecNumber>
    </recommendedName>
</protein>
<dbReference type="InterPro" id="IPR011545">
    <property type="entry name" value="DEAD/DEAH_box_helicase_dom"/>
</dbReference>
<accession>A0A3M6U811</accession>
<dbReference type="GO" id="GO:0003724">
    <property type="term" value="F:RNA helicase activity"/>
    <property type="evidence" value="ECO:0007669"/>
    <property type="project" value="UniProtKB-EC"/>
</dbReference>
<dbReference type="InterPro" id="IPR027417">
    <property type="entry name" value="P-loop_NTPase"/>
</dbReference>
<keyword evidence="13" id="KW-0175">Coiled coil</keyword>
<feature type="compositionally biased region" description="Polar residues" evidence="14">
    <location>
        <begin position="687"/>
        <end position="697"/>
    </location>
</feature>
<feature type="compositionally biased region" description="Basic residues" evidence="14">
    <location>
        <begin position="727"/>
        <end position="741"/>
    </location>
</feature>
<dbReference type="Pfam" id="PF00271">
    <property type="entry name" value="Helicase_C"/>
    <property type="match status" value="1"/>
</dbReference>
<dbReference type="Gene3D" id="3.40.50.300">
    <property type="entry name" value="P-loop containing nucleotide triphosphate hydrolases"/>
    <property type="match status" value="2"/>
</dbReference>
<dbReference type="InterPro" id="IPR014001">
    <property type="entry name" value="Helicase_ATP-bd"/>
</dbReference>
<comment type="similarity">
    <text evidence="9">Belongs to the DEAD box helicase family. DDX27/DRS1 subfamily.</text>
</comment>
<evidence type="ECO:0000256" key="13">
    <source>
        <dbReference type="SAM" id="Coils"/>
    </source>
</evidence>
<dbReference type="GO" id="GO:0003676">
    <property type="term" value="F:nucleic acid binding"/>
    <property type="evidence" value="ECO:0007669"/>
    <property type="project" value="InterPro"/>
</dbReference>
<dbReference type="GO" id="GO:0005730">
    <property type="term" value="C:nucleolus"/>
    <property type="evidence" value="ECO:0007669"/>
    <property type="project" value="UniProtKB-SubCell"/>
</dbReference>
<dbReference type="GO" id="GO:0016787">
    <property type="term" value="F:hydrolase activity"/>
    <property type="evidence" value="ECO:0007669"/>
    <property type="project" value="UniProtKB-KW"/>
</dbReference>
<gene>
    <name evidence="18" type="ORF">pdam_00009125</name>
</gene>
<keyword evidence="5 12" id="KW-0378">Hydrolase</keyword>
<dbReference type="STRING" id="46731.A0A3M6U811"/>
<dbReference type="GO" id="GO:0005829">
    <property type="term" value="C:cytosol"/>
    <property type="evidence" value="ECO:0007669"/>
    <property type="project" value="TreeGrafter"/>
</dbReference>
<feature type="region of interest" description="Disordered" evidence="14">
    <location>
        <begin position="1"/>
        <end position="66"/>
    </location>
</feature>
<dbReference type="PROSITE" id="PS51194">
    <property type="entry name" value="HELICASE_CTER"/>
    <property type="match status" value="1"/>
</dbReference>
<dbReference type="PANTHER" id="PTHR47959:SF1">
    <property type="entry name" value="ATP-DEPENDENT RNA HELICASE DBPA"/>
    <property type="match status" value="1"/>
</dbReference>
<evidence type="ECO:0000313" key="18">
    <source>
        <dbReference type="EMBL" id="RMX49832.1"/>
    </source>
</evidence>
<feature type="compositionally biased region" description="Basic and acidic residues" evidence="14">
    <location>
        <begin position="640"/>
        <end position="659"/>
    </location>
</feature>
<evidence type="ECO:0000259" key="16">
    <source>
        <dbReference type="PROSITE" id="PS51194"/>
    </source>
</evidence>
<evidence type="ECO:0000256" key="6">
    <source>
        <dbReference type="ARBA" id="ARBA00022806"/>
    </source>
</evidence>
<dbReference type="SMART" id="SM00490">
    <property type="entry name" value="HELICc"/>
    <property type="match status" value="1"/>
</dbReference>
<evidence type="ECO:0000256" key="7">
    <source>
        <dbReference type="ARBA" id="ARBA00022840"/>
    </source>
</evidence>
<keyword evidence="4 12" id="KW-0547">Nucleotide-binding</keyword>
<evidence type="ECO:0000313" key="19">
    <source>
        <dbReference type="Proteomes" id="UP000275408"/>
    </source>
</evidence>
<dbReference type="FunFam" id="3.40.50.300:FF:000842">
    <property type="entry name" value="ATP-dependent RNA helicase DRS1"/>
    <property type="match status" value="1"/>
</dbReference>
<sequence>MASLPFVGTLESDDDVDQLDNESDSEEETEKSVRRSRTKKKGNLSFDDDFKFISEGGLGDNNEDPWNLDAAIRFAKYKQESNNNSSSLQDKIVKRRELKKQRKSEKENLLSQTIVGEEDDIKNQSKGKQEKEMEGNGVNNIDDEDSTSEDEETIDKVIEKKNKFFEEPPPQLKHQNFATMNLSRPLLKAINELGFNHPTPIQASTVPVALMGKDICACAATGTGKTAAYMLPILERLIYRPQQYAMTRVLILTPTRELAIQVHSVTKTLSKHTNIQVCLATGGLDSKVQEAALRKGPDIVIATPGRLVDHLHNTPSFSLQTVEIIVLDEADRMLDENFKDQMEEIVKLSPRGRQTMLFSATMTDEVEELATLSLNQPVRLFVDNNTDVAHNLRQEFVRIRNNREEDRLAIVTALCSRTFQEHCLVFLQTKNLAHRLRIVLGLLGLNVEELHGNLTQLQRLEALRKFKAGEVDILLATDLASRGLDIVGVKTVINASLPPTMKQYIHRVGRTARAGRSGRSVSLVGEKERKLLKEIVKSAKTPVKSRIVPPEVIEKYKGKIQGLDKDLKEILKQESEEKELRISEMEMNKARNLIEHEEEIFSRPPRVWFQSKADLKRKSDKAANDPASKKSKQDKKKKNTANEEDKKKRKEAEFITREAKRSRKKKRLHAFPPDKPDLKLKGKSSKTKATNSGSSSRLKAFDKELTDTSKKALKTFRQSSTPDEAKKFKKNPGRFKSKKRFANFRVQKEMTYCAENG</sequence>
<dbReference type="SMART" id="SM00487">
    <property type="entry name" value="DEXDc"/>
    <property type="match status" value="1"/>
</dbReference>
<feature type="compositionally biased region" description="Acidic residues" evidence="14">
    <location>
        <begin position="11"/>
        <end position="29"/>
    </location>
</feature>
<dbReference type="Proteomes" id="UP000275408">
    <property type="component" value="Unassembled WGS sequence"/>
</dbReference>
<evidence type="ECO:0000259" key="15">
    <source>
        <dbReference type="PROSITE" id="PS51192"/>
    </source>
</evidence>
<comment type="catalytic activity">
    <reaction evidence="10">
        <text>ATP + H2O = ADP + phosphate + H(+)</text>
        <dbReference type="Rhea" id="RHEA:13065"/>
        <dbReference type="ChEBI" id="CHEBI:15377"/>
        <dbReference type="ChEBI" id="CHEBI:15378"/>
        <dbReference type="ChEBI" id="CHEBI:30616"/>
        <dbReference type="ChEBI" id="CHEBI:43474"/>
        <dbReference type="ChEBI" id="CHEBI:456216"/>
        <dbReference type="EC" id="3.6.4.13"/>
    </reaction>
</comment>
<dbReference type="PANTHER" id="PTHR47959">
    <property type="entry name" value="ATP-DEPENDENT RNA HELICASE RHLE-RELATED"/>
    <property type="match status" value="1"/>
</dbReference>
<evidence type="ECO:0000256" key="5">
    <source>
        <dbReference type="ARBA" id="ARBA00022801"/>
    </source>
</evidence>
<evidence type="ECO:0000256" key="9">
    <source>
        <dbReference type="ARBA" id="ARBA00043999"/>
    </source>
</evidence>
<keyword evidence="6 12" id="KW-0347">Helicase</keyword>
<feature type="compositionally biased region" description="Basic and acidic residues" evidence="14">
    <location>
        <begin position="121"/>
        <end position="134"/>
    </location>
</feature>
<feature type="compositionally biased region" description="Basic residues" evidence="14">
    <location>
        <begin position="660"/>
        <end position="669"/>
    </location>
</feature>
<name>A0A3M6U811_POCDA</name>
<evidence type="ECO:0000256" key="8">
    <source>
        <dbReference type="ARBA" id="ARBA00023242"/>
    </source>
</evidence>
<dbReference type="OrthoDB" id="10259843at2759"/>
<evidence type="ECO:0000256" key="12">
    <source>
        <dbReference type="RuleBase" id="RU000492"/>
    </source>
</evidence>
<keyword evidence="8" id="KW-0539">Nucleus</keyword>
<evidence type="ECO:0000256" key="4">
    <source>
        <dbReference type="ARBA" id="ARBA00022741"/>
    </source>
</evidence>
<dbReference type="Pfam" id="PF00270">
    <property type="entry name" value="DEAD"/>
    <property type="match status" value="1"/>
</dbReference>
<evidence type="ECO:0000256" key="10">
    <source>
        <dbReference type="ARBA" id="ARBA00047984"/>
    </source>
</evidence>
<dbReference type="PROSITE" id="PS00039">
    <property type="entry name" value="DEAD_ATP_HELICASE"/>
    <property type="match status" value="1"/>
</dbReference>
<dbReference type="EMBL" id="RCHS01002051">
    <property type="protein sequence ID" value="RMX49832.1"/>
    <property type="molecule type" value="Genomic_DNA"/>
</dbReference>
<evidence type="ECO:0000256" key="14">
    <source>
        <dbReference type="SAM" id="MobiDB-lite"/>
    </source>
</evidence>
<keyword evidence="19" id="KW-1185">Reference proteome</keyword>
<evidence type="ECO:0000256" key="2">
    <source>
        <dbReference type="ARBA" id="ARBA00012552"/>
    </source>
</evidence>
<feature type="domain" description="Helicase C-terminal" evidence="16">
    <location>
        <begin position="391"/>
        <end position="556"/>
    </location>
</feature>
<evidence type="ECO:0000256" key="3">
    <source>
        <dbReference type="ARBA" id="ARBA00022517"/>
    </source>
</evidence>
<dbReference type="GO" id="GO:0006364">
    <property type="term" value="P:rRNA processing"/>
    <property type="evidence" value="ECO:0007669"/>
    <property type="project" value="UniProtKB-ARBA"/>
</dbReference>
<dbReference type="InterPro" id="IPR014014">
    <property type="entry name" value="RNA_helicase_DEAD_Q_motif"/>
</dbReference>
<feature type="compositionally biased region" description="Basic residues" evidence="14">
    <location>
        <begin position="629"/>
        <end position="639"/>
    </location>
</feature>
<feature type="region of interest" description="Disordered" evidence="14">
    <location>
        <begin position="612"/>
        <end position="741"/>
    </location>
</feature>
<keyword evidence="7 12" id="KW-0067">ATP-binding</keyword>
<dbReference type="PROSITE" id="PS51192">
    <property type="entry name" value="HELICASE_ATP_BIND_1"/>
    <property type="match status" value="1"/>
</dbReference>
<evidence type="ECO:0000256" key="1">
    <source>
        <dbReference type="ARBA" id="ARBA00004604"/>
    </source>
</evidence>
<dbReference type="InterPro" id="IPR000629">
    <property type="entry name" value="RNA-helicase_DEAD-box_CS"/>
</dbReference>
<dbReference type="AlphaFoldDB" id="A0A3M6U811"/>
<comment type="caution">
    <text evidence="18">The sequence shown here is derived from an EMBL/GenBank/DDBJ whole genome shotgun (WGS) entry which is preliminary data.</text>
</comment>
<feature type="compositionally biased region" description="Basic and acidic residues" evidence="14">
    <location>
        <begin position="699"/>
        <end position="710"/>
    </location>
</feature>
<proteinExistence type="inferred from homology"/>
<dbReference type="SUPFAM" id="SSF52540">
    <property type="entry name" value="P-loop containing nucleoside triphosphate hydrolases"/>
    <property type="match status" value="2"/>
</dbReference>
<dbReference type="CDD" id="cd17947">
    <property type="entry name" value="DEADc_DDX27"/>
    <property type="match status" value="1"/>
</dbReference>
<feature type="compositionally biased region" description="Acidic residues" evidence="14">
    <location>
        <begin position="141"/>
        <end position="150"/>
    </location>
</feature>